<feature type="domain" description="SH3b" evidence="4">
    <location>
        <begin position="223"/>
        <end position="281"/>
    </location>
</feature>
<comment type="caution">
    <text evidence="6">The sequence shown here is derived from an EMBL/GenBank/DDBJ whole genome shotgun (WGS) entry which is preliminary data.</text>
</comment>
<dbReference type="GO" id="GO:0008745">
    <property type="term" value="F:N-acetylmuramoyl-L-alanine amidase activity"/>
    <property type="evidence" value="ECO:0007669"/>
    <property type="project" value="UniProtKB-EC"/>
</dbReference>
<organism evidence="6 7">
    <name type="scientific">Limnofasciculus baicalensis BBK-W-15</name>
    <dbReference type="NCBI Taxonomy" id="2699891"/>
    <lineage>
        <taxon>Bacteria</taxon>
        <taxon>Bacillati</taxon>
        <taxon>Cyanobacteriota</taxon>
        <taxon>Cyanophyceae</taxon>
        <taxon>Coleofasciculales</taxon>
        <taxon>Coleofasciculaceae</taxon>
        <taxon>Limnofasciculus</taxon>
        <taxon>Limnofasciculus baicalensis</taxon>
    </lineage>
</organism>
<dbReference type="AlphaFoldDB" id="A0AAE3GT35"/>
<dbReference type="Proteomes" id="UP001204953">
    <property type="component" value="Unassembled WGS sequence"/>
</dbReference>
<keyword evidence="1 6" id="KW-0378">Hydrolase</keyword>
<dbReference type="InterPro" id="IPR050695">
    <property type="entry name" value="N-acetylmuramoyl_amidase_3"/>
</dbReference>
<sequence length="602" mass="65645">MKNILGLVMLSLALASPVVAEQPLFVAYPPVNHQTMADRIFLVGTASPDGEVLVNGNAIARSNSGHFAPSFPLQLGVNEFTLRYHNQQINIKVTRIDTKPKVPVGFAFGKDSLTPTVDMARLPGEVICFSAIAPPNANVSLKLADINIPLLPQSQTVDLPPNSAALTAQNQPNSQSVIGQYQGCARAELPGNLGQPEYIMTMNDKIVIQPASGTISILNPVKLEVAEVIVEAGVARTGSSTDYSRMTPLPKGTKATVTGREGEWVRLDYGAWIKESEVRIIPTPVPPTSIIRSVSSRQVEGATEVIFPLQNPVPVSVQQGDGTFTLTLYNTTAQTDTIRLDDNPLIKRLDWQQIAPDRVEYRFNLKFEQQWGYTLRYEGTSLILSLRHPPKLGNGELGVGNGEISSRNSSNPADLKPLSGITILLDPGHGGAESGASGPNGYLEKDVNLAVSKLVQKQLIAKGATVYMTREEDKDVSLGDRVKMINEIKPAIALSIHYNSLPDSGDAINTKGIGMFWYHAQSHSLAMFLHNYLVEKLDRPSYGVFWNNLALTRPHTAPSVLLELGFMINPEEFEWVTNQQQQQKLASAIADGVSEWFATRLI</sequence>
<dbReference type="GO" id="GO:0071555">
    <property type="term" value="P:cell wall organization"/>
    <property type="evidence" value="ECO:0007669"/>
    <property type="project" value="UniProtKB-KW"/>
</dbReference>
<feature type="domain" description="MurNAc-LAA" evidence="5">
    <location>
        <begin position="482"/>
        <end position="594"/>
    </location>
</feature>
<dbReference type="PANTHER" id="PTHR30404">
    <property type="entry name" value="N-ACETYLMURAMOYL-L-ALANINE AMIDASE"/>
    <property type="match status" value="1"/>
</dbReference>
<evidence type="ECO:0000259" key="4">
    <source>
        <dbReference type="SMART" id="SM00287"/>
    </source>
</evidence>
<dbReference type="CDD" id="cd02696">
    <property type="entry name" value="MurNAc-LAA"/>
    <property type="match status" value="1"/>
</dbReference>
<feature type="chain" id="PRO_5042194388" evidence="3">
    <location>
        <begin position="21"/>
        <end position="602"/>
    </location>
</feature>
<dbReference type="PANTHER" id="PTHR30404:SF0">
    <property type="entry name" value="N-ACETYLMURAMOYL-L-ALANINE AMIDASE AMIC"/>
    <property type="match status" value="1"/>
</dbReference>
<dbReference type="RefSeq" id="WP_254013019.1">
    <property type="nucleotide sequence ID" value="NZ_JAMZMM010000182.1"/>
</dbReference>
<reference evidence="6" key="1">
    <citation type="submission" date="2022-06" db="EMBL/GenBank/DDBJ databases">
        <title>New cyanobacteria of genus Symplocastrum in benthos of Lake Baikal.</title>
        <authorList>
            <person name="Sorokovikova E."/>
            <person name="Tikhonova I."/>
            <person name="Krasnopeev A."/>
            <person name="Evseev P."/>
            <person name="Gladkikh A."/>
            <person name="Belykh O."/>
        </authorList>
    </citation>
    <scope>NUCLEOTIDE SEQUENCE</scope>
    <source>
        <strain evidence="6">BBK-W-15</strain>
    </source>
</reference>
<keyword evidence="7" id="KW-1185">Reference proteome</keyword>
<evidence type="ECO:0000313" key="7">
    <source>
        <dbReference type="Proteomes" id="UP001204953"/>
    </source>
</evidence>
<dbReference type="GO" id="GO:0009253">
    <property type="term" value="P:peptidoglycan catabolic process"/>
    <property type="evidence" value="ECO:0007669"/>
    <property type="project" value="InterPro"/>
</dbReference>
<keyword evidence="2" id="KW-0961">Cell wall biogenesis/degradation</keyword>
<evidence type="ECO:0000256" key="1">
    <source>
        <dbReference type="ARBA" id="ARBA00022801"/>
    </source>
</evidence>
<dbReference type="EC" id="3.5.1.28" evidence="6"/>
<dbReference type="SUPFAM" id="SSF53187">
    <property type="entry name" value="Zn-dependent exopeptidases"/>
    <property type="match status" value="1"/>
</dbReference>
<dbReference type="InterPro" id="IPR002508">
    <property type="entry name" value="MurNAc-LAA_cat"/>
</dbReference>
<dbReference type="SMART" id="SM00287">
    <property type="entry name" value="SH3b"/>
    <property type="match status" value="1"/>
</dbReference>
<accession>A0AAE3GT35</accession>
<dbReference type="GO" id="GO:0030288">
    <property type="term" value="C:outer membrane-bounded periplasmic space"/>
    <property type="evidence" value="ECO:0007669"/>
    <property type="project" value="TreeGrafter"/>
</dbReference>
<dbReference type="EMBL" id="JAMZMM010000182">
    <property type="protein sequence ID" value="MCP2730255.1"/>
    <property type="molecule type" value="Genomic_DNA"/>
</dbReference>
<evidence type="ECO:0000313" key="6">
    <source>
        <dbReference type="EMBL" id="MCP2730255.1"/>
    </source>
</evidence>
<gene>
    <name evidence="6" type="ORF">NJ959_17630</name>
</gene>
<dbReference type="Gene3D" id="3.40.630.40">
    <property type="entry name" value="Zn-dependent exopeptidases"/>
    <property type="match status" value="1"/>
</dbReference>
<feature type="signal peptide" evidence="3">
    <location>
        <begin position="1"/>
        <end position="20"/>
    </location>
</feature>
<evidence type="ECO:0000256" key="3">
    <source>
        <dbReference type="SAM" id="SignalP"/>
    </source>
</evidence>
<dbReference type="Pfam" id="PF01520">
    <property type="entry name" value="Amidase_3"/>
    <property type="match status" value="1"/>
</dbReference>
<proteinExistence type="predicted"/>
<name>A0AAE3GT35_9CYAN</name>
<keyword evidence="3" id="KW-0732">Signal</keyword>
<evidence type="ECO:0000256" key="2">
    <source>
        <dbReference type="ARBA" id="ARBA00023316"/>
    </source>
</evidence>
<protein>
    <submittedName>
        <fullName evidence="6">N-acetylmuramoyl-L-alanine amidase</fullName>
        <ecNumber evidence="6">3.5.1.28</ecNumber>
    </submittedName>
</protein>
<dbReference type="Gene3D" id="2.30.30.40">
    <property type="entry name" value="SH3 Domains"/>
    <property type="match status" value="1"/>
</dbReference>
<dbReference type="InterPro" id="IPR003646">
    <property type="entry name" value="SH3-like_bac-type"/>
</dbReference>
<evidence type="ECO:0000259" key="5">
    <source>
        <dbReference type="SMART" id="SM00646"/>
    </source>
</evidence>
<dbReference type="SMART" id="SM00646">
    <property type="entry name" value="Ami_3"/>
    <property type="match status" value="1"/>
</dbReference>